<dbReference type="EMBL" id="JAWZSR010000004">
    <property type="protein sequence ID" value="MDX8045921.1"/>
    <property type="molecule type" value="Genomic_DNA"/>
</dbReference>
<comment type="caution">
    <text evidence="1">The sequence shown here is derived from an EMBL/GenBank/DDBJ whole genome shotgun (WGS) entry which is preliminary data.</text>
</comment>
<accession>A0ACC6M4M8</accession>
<protein>
    <submittedName>
        <fullName evidence="1">CPBP family intramembrane glutamic endopeptidase</fullName>
        <ecNumber evidence="1">3.4.-.-</ecNumber>
    </submittedName>
</protein>
<name>A0ACC6M4M8_9BACI</name>
<reference evidence="1" key="1">
    <citation type="submission" date="2023-11" db="EMBL/GenBank/DDBJ databases">
        <title>Gracilibacillus pellucida a moderately halophilic bacterium isolated from saline soil in Xinjiang province.</title>
        <authorList>
            <person name="Zhang Z."/>
            <person name="Tan F."/>
            <person name="Wang Y."/>
            <person name="Xia M."/>
        </authorList>
    </citation>
    <scope>NUCLEOTIDE SEQUENCE</scope>
    <source>
        <strain evidence="1">S3-1-1</strain>
    </source>
</reference>
<keyword evidence="2" id="KW-1185">Reference proteome</keyword>
<dbReference type="EC" id="3.4.-.-" evidence="1"/>
<sequence length="219" mass="25124">MKRFIASVVIACIVMAIVELYLAPNYLVKSICKGVIFLVIPFFYMRFVGHLSVKTLFTVKWRNMKVPIIFAVGVSSIILLSYWIVGRYLDFSNVTIMLEENMAIEKSNFLFVAIYIAIINSLLEEFFFRGFAFLALMEYTTKQIASLFSASMFSLYHIAMMTNWFSIPLFMLILFCLFIAGLFFNKLDEKVGSILPSWLVHLSANVAINMIGVMLFEII</sequence>
<proteinExistence type="predicted"/>
<evidence type="ECO:0000313" key="1">
    <source>
        <dbReference type="EMBL" id="MDX8045921.1"/>
    </source>
</evidence>
<evidence type="ECO:0000313" key="2">
    <source>
        <dbReference type="Proteomes" id="UP001277972"/>
    </source>
</evidence>
<keyword evidence="1" id="KW-0378">Hydrolase</keyword>
<dbReference type="Proteomes" id="UP001277972">
    <property type="component" value="Unassembled WGS sequence"/>
</dbReference>
<organism evidence="1 2">
    <name type="scientific">Gracilibacillus pellucidus</name>
    <dbReference type="NCBI Taxonomy" id="3095368"/>
    <lineage>
        <taxon>Bacteria</taxon>
        <taxon>Bacillati</taxon>
        <taxon>Bacillota</taxon>
        <taxon>Bacilli</taxon>
        <taxon>Bacillales</taxon>
        <taxon>Bacillaceae</taxon>
        <taxon>Gracilibacillus</taxon>
    </lineage>
</organism>
<gene>
    <name evidence="1" type="ORF">SH601_07935</name>
</gene>